<accession>A0A106QD82</accession>
<dbReference type="RefSeq" id="WP_060192555.1">
    <property type="nucleotide sequence ID" value="NZ_LPHD01000049.1"/>
</dbReference>
<dbReference type="EMBL" id="LPHD01000049">
    <property type="protein sequence ID" value="KWA84158.1"/>
    <property type="molecule type" value="Genomic_DNA"/>
</dbReference>
<name>A0A106QD82_9BURK</name>
<sequence>MKTADIEVTVFDQPSGNIIALIAGSVPGEGKRPRCRANAMVFVDRAPEVTITTLRALTLAEMTQTIEMMQRFESQLRDLVAAYGPRDALVEPSAGGAIREAATKLVRHHLDAVEVHPCDEHDDAVRARSCIPEVQDLHAALQR</sequence>
<proteinExistence type="predicted"/>
<gene>
    <name evidence="1" type="ORF">WL29_22615</name>
</gene>
<comment type="caution">
    <text evidence="1">The sequence shown here is derived from an EMBL/GenBank/DDBJ whole genome shotgun (WGS) entry which is preliminary data.</text>
</comment>
<dbReference type="Proteomes" id="UP000060630">
    <property type="component" value="Unassembled WGS sequence"/>
</dbReference>
<dbReference type="AlphaFoldDB" id="A0A106QD82"/>
<protein>
    <submittedName>
        <fullName evidence="1">Uncharacterized protein</fullName>
    </submittedName>
</protein>
<evidence type="ECO:0000313" key="2">
    <source>
        <dbReference type="Proteomes" id="UP000060630"/>
    </source>
</evidence>
<evidence type="ECO:0000313" key="1">
    <source>
        <dbReference type="EMBL" id="KWA84158.1"/>
    </source>
</evidence>
<organism evidence="1 2">
    <name type="scientific">Burkholderia ubonensis</name>
    <dbReference type="NCBI Taxonomy" id="101571"/>
    <lineage>
        <taxon>Bacteria</taxon>
        <taxon>Pseudomonadati</taxon>
        <taxon>Pseudomonadota</taxon>
        <taxon>Betaproteobacteria</taxon>
        <taxon>Burkholderiales</taxon>
        <taxon>Burkholderiaceae</taxon>
        <taxon>Burkholderia</taxon>
        <taxon>Burkholderia cepacia complex</taxon>
    </lineage>
</organism>
<reference evidence="1 2" key="1">
    <citation type="submission" date="2015-11" db="EMBL/GenBank/DDBJ databases">
        <title>Expanding the genomic diversity of Burkholderia species for the development of highly accurate diagnostics.</title>
        <authorList>
            <person name="Sahl J."/>
            <person name="Keim P."/>
            <person name="Wagner D."/>
        </authorList>
    </citation>
    <scope>NUCLEOTIDE SEQUENCE [LARGE SCALE GENOMIC DNA]</scope>
    <source>
        <strain evidence="1 2">MSMB2087WGS</strain>
    </source>
</reference>